<dbReference type="OrthoDB" id="3133596at2759"/>
<comment type="caution">
    <text evidence="3">The sequence shown here is derived from an EMBL/GenBank/DDBJ whole genome shotgun (WGS) entry which is preliminary data.</text>
</comment>
<feature type="compositionally biased region" description="Polar residues" evidence="1">
    <location>
        <begin position="319"/>
        <end position="330"/>
    </location>
</feature>
<dbReference type="InterPro" id="IPR003615">
    <property type="entry name" value="HNH_nuc"/>
</dbReference>
<keyword evidence="4" id="KW-1185">Reference proteome</keyword>
<evidence type="ECO:0000259" key="2">
    <source>
        <dbReference type="Pfam" id="PF13391"/>
    </source>
</evidence>
<proteinExistence type="predicted"/>
<keyword evidence="3" id="KW-0540">Nuclease</keyword>
<evidence type="ECO:0000313" key="4">
    <source>
        <dbReference type="Proteomes" id="UP000027456"/>
    </source>
</evidence>
<reference evidence="3 4" key="1">
    <citation type="submission" date="2013-12" db="EMBL/GenBank/DDBJ databases">
        <authorList>
            <person name="Cubeta M."/>
            <person name="Pakala S."/>
            <person name="Fedorova N."/>
            <person name="Thomas E."/>
            <person name="Dean R."/>
            <person name="Jabaji S."/>
            <person name="Neate S."/>
            <person name="Toda T."/>
            <person name="Tavantzis S."/>
            <person name="Vilgalys R."/>
            <person name="Bharathan N."/>
            <person name="Pakala S."/>
            <person name="Losada L.S."/>
            <person name="Zafar N."/>
            <person name="Nierman W."/>
        </authorList>
    </citation>
    <scope>NUCLEOTIDE SEQUENCE [LARGE SCALE GENOMIC DNA]</scope>
    <source>
        <strain evidence="3 4">123E</strain>
    </source>
</reference>
<feature type="region of interest" description="Disordered" evidence="1">
    <location>
        <begin position="286"/>
        <end position="352"/>
    </location>
</feature>
<feature type="compositionally biased region" description="Polar residues" evidence="1">
    <location>
        <begin position="287"/>
        <end position="304"/>
    </location>
</feature>
<gene>
    <name evidence="3" type="ORF">V565_184650</name>
</gene>
<sequence>MSNSSVGVSAPFIEAVDESESNNDSDNDPPYQPGQPTTPRSRWAARVEHNTPPQNILNQDGTASDAAKTRLTQRSHHGKICSVTFSVRSLECAYILRRATRGDELTTLEYAWGVKLGTLNLDTTQNMMWLSPHLHCWFDSGDWALLPPEDDLKKIRDTSFNQLTLPNKTKFTAVCNRSIRSYDFVHFTETTEPILRADEPGSVNYTMHPPPFESLSPVHSHINPYFAICNVALKDEKHHPKLVGREPGQYATLTTEQLGRVRLCRTIYALWVMQASEAVGAAKALSANKSRSNHPSAHSSTSRRSNPERQAKRKRNDSQDNPGPTSTGGNPTRRGGVKSSALDNSPCTPEEFVNEDGLDLRVNDFNSMEEPYWNKVRGWITNLASAECPRDSGIGRFEGTMSGRVPQADAQVS</sequence>
<dbReference type="AlphaFoldDB" id="A0A074S9M3"/>
<dbReference type="Pfam" id="PF13391">
    <property type="entry name" value="HNH_2"/>
    <property type="match status" value="1"/>
</dbReference>
<dbReference type="STRING" id="1423351.A0A074S9M3"/>
<feature type="compositionally biased region" description="Acidic residues" evidence="1">
    <location>
        <begin position="15"/>
        <end position="27"/>
    </location>
</feature>
<keyword evidence="3" id="KW-0255">Endonuclease</keyword>
<feature type="region of interest" description="Disordered" evidence="1">
    <location>
        <begin position="1"/>
        <end position="42"/>
    </location>
</feature>
<feature type="domain" description="HNH nuclease" evidence="2">
    <location>
        <begin position="87"/>
        <end position="145"/>
    </location>
</feature>
<dbReference type="GO" id="GO:0004519">
    <property type="term" value="F:endonuclease activity"/>
    <property type="evidence" value="ECO:0007669"/>
    <property type="project" value="UniProtKB-KW"/>
</dbReference>
<name>A0A074S9M3_9AGAM</name>
<evidence type="ECO:0000313" key="3">
    <source>
        <dbReference type="EMBL" id="KEP46717.1"/>
    </source>
</evidence>
<protein>
    <submittedName>
        <fullName evidence="3">HNH endonuclease</fullName>
    </submittedName>
</protein>
<evidence type="ECO:0000256" key="1">
    <source>
        <dbReference type="SAM" id="MobiDB-lite"/>
    </source>
</evidence>
<accession>A0A074S9M3</accession>
<keyword evidence="3" id="KW-0378">Hydrolase</keyword>
<dbReference type="HOGENOM" id="CLU_067397_0_0_1"/>
<dbReference type="Proteomes" id="UP000027456">
    <property type="component" value="Unassembled WGS sequence"/>
</dbReference>
<dbReference type="EMBL" id="AZST01000978">
    <property type="protein sequence ID" value="KEP46717.1"/>
    <property type="molecule type" value="Genomic_DNA"/>
</dbReference>
<organism evidence="3 4">
    <name type="scientific">Rhizoctonia solani 123E</name>
    <dbReference type="NCBI Taxonomy" id="1423351"/>
    <lineage>
        <taxon>Eukaryota</taxon>
        <taxon>Fungi</taxon>
        <taxon>Dikarya</taxon>
        <taxon>Basidiomycota</taxon>
        <taxon>Agaricomycotina</taxon>
        <taxon>Agaricomycetes</taxon>
        <taxon>Cantharellales</taxon>
        <taxon>Ceratobasidiaceae</taxon>
        <taxon>Rhizoctonia</taxon>
    </lineage>
</organism>